<feature type="region of interest" description="Disordered" evidence="1">
    <location>
        <begin position="668"/>
        <end position="692"/>
    </location>
</feature>
<feature type="region of interest" description="Disordered" evidence="1">
    <location>
        <begin position="729"/>
        <end position="748"/>
    </location>
</feature>
<sequence length="868" mass="94099">MEPAGRTVSIADWLTAGPHPFVISTAAGGTLSDRSAPALHGELVEQLVTAFTRQYPGSSVQLIGPDPGSRLRRGRPEAFTLADSIEGRSIDERFWIALGAAGATVIGVTRDVESLGEIDGLRTLWLDPLNRDAVAADGPVTGERAETQRFDLPPDWAARRDAVDAAAHGLPHSRGALLEALRSWEGSATTYDARTSQRGLYESRRFGLVDPILEERNEDARRVAKQVSDGLRVLHSDPSRFVSWWAEARTEVDTSLRKLARLTNEELFGLLRRAPDDRAAFGTPVQAESIKAVERDPRGTQTLTRPDTVGADLGMNPARMRLTDLDAEHFTLRPGVPWQFIVTPAHALPRFGSEKASKLLLPEDWESFKQARLASARATVKRELENPGGTESEVQGPQLTHEQQIQVLERLGLGAHIHATSPSPSRLSQILNLPGVRRVLMSDDDMRKEIGQQIDGLGHPTVGGRFDEAQRFVSDHLQVGGEVRYDPEYRVLVFNDMSGRSMSPKVRDTEPDKFMTWVSNVARMVSAQTGLDWEIGLSKQGAKGALKRNPNDMQALAMVAVVKEGLSDRSAVQRLREEIASRKTQVDAALAAAPDHEARSRAVEVWGALGDRLEAASRSRINAAAEAITAYAEAVTAVAAGLAPGSPRVLRDPASVFPLPIAEPRPRSLHVGSRDVGGDHAQATDRPVPPGTIEVRYRDNPDAGDFALLRASLLGRPVDEVRAMVYRPSAGDLSEEDPKRPGHRKPDDVLFDGRRWADQARIPVEVLAADLVAGTGRPAVPPGAVEHTAGGQRYFRFEPSSHLAEQHLDYQVPVQAPRIPAHLGSAVAAAARMTIGEAPASTASGSPLPALIGAARVRTSPPRPRSPR</sequence>
<comment type="caution">
    <text evidence="2">The sequence shown here is derived from an EMBL/GenBank/DDBJ whole genome shotgun (WGS) entry which is preliminary data.</text>
</comment>
<dbReference type="EMBL" id="PVZG01000029">
    <property type="protein sequence ID" value="PRY19742.1"/>
    <property type="molecule type" value="Genomic_DNA"/>
</dbReference>
<organism evidence="2 3">
    <name type="scientific">Pseudosporangium ferrugineum</name>
    <dbReference type="NCBI Taxonomy" id="439699"/>
    <lineage>
        <taxon>Bacteria</taxon>
        <taxon>Bacillati</taxon>
        <taxon>Actinomycetota</taxon>
        <taxon>Actinomycetes</taxon>
        <taxon>Micromonosporales</taxon>
        <taxon>Micromonosporaceae</taxon>
        <taxon>Pseudosporangium</taxon>
    </lineage>
</organism>
<evidence type="ECO:0000313" key="3">
    <source>
        <dbReference type="Proteomes" id="UP000239209"/>
    </source>
</evidence>
<gene>
    <name evidence="2" type="ORF">CLV70_12938</name>
</gene>
<feature type="region of interest" description="Disordered" evidence="1">
    <location>
        <begin position="380"/>
        <end position="399"/>
    </location>
</feature>
<evidence type="ECO:0000256" key="1">
    <source>
        <dbReference type="SAM" id="MobiDB-lite"/>
    </source>
</evidence>
<dbReference type="AlphaFoldDB" id="A0A2T0RF26"/>
<proteinExistence type="predicted"/>
<feature type="compositionally biased region" description="Basic and acidic residues" evidence="1">
    <location>
        <begin position="736"/>
        <end position="748"/>
    </location>
</feature>
<reference evidence="2 3" key="1">
    <citation type="submission" date="2018-03" db="EMBL/GenBank/DDBJ databases">
        <title>Genomic Encyclopedia of Archaeal and Bacterial Type Strains, Phase II (KMG-II): from individual species to whole genera.</title>
        <authorList>
            <person name="Goeker M."/>
        </authorList>
    </citation>
    <scope>NUCLEOTIDE SEQUENCE [LARGE SCALE GENOMIC DNA]</scope>
    <source>
        <strain evidence="2 3">DSM 45348</strain>
    </source>
</reference>
<protein>
    <submittedName>
        <fullName evidence="2">Uncharacterized protein</fullName>
    </submittedName>
</protein>
<evidence type="ECO:0000313" key="2">
    <source>
        <dbReference type="EMBL" id="PRY19742.1"/>
    </source>
</evidence>
<dbReference type="RefSeq" id="WP_146164282.1">
    <property type="nucleotide sequence ID" value="NZ_PVZG01000029.1"/>
</dbReference>
<dbReference type="Proteomes" id="UP000239209">
    <property type="component" value="Unassembled WGS sequence"/>
</dbReference>
<feature type="region of interest" description="Disordered" evidence="1">
    <location>
        <begin position="838"/>
        <end position="868"/>
    </location>
</feature>
<accession>A0A2T0RF26</accession>
<name>A0A2T0RF26_9ACTN</name>
<keyword evidence="3" id="KW-1185">Reference proteome</keyword>
<dbReference type="OrthoDB" id="3290122at2"/>